<feature type="domain" description="Cation-transporting P-type ATPase N-terminal" evidence="8">
    <location>
        <begin position="3"/>
        <end position="75"/>
    </location>
</feature>
<dbReference type="Gene3D" id="3.40.1110.10">
    <property type="entry name" value="Calcium-transporting ATPase, cytoplasmic domain N"/>
    <property type="match status" value="1"/>
</dbReference>
<dbReference type="GO" id="GO:0005524">
    <property type="term" value="F:ATP binding"/>
    <property type="evidence" value="ECO:0007669"/>
    <property type="project" value="UniProtKB-KW"/>
</dbReference>
<dbReference type="InterPro" id="IPR059000">
    <property type="entry name" value="ATPase_P-type_domA"/>
</dbReference>
<evidence type="ECO:0000313" key="9">
    <source>
        <dbReference type="EMBL" id="ACN99655.1"/>
    </source>
</evidence>
<evidence type="ECO:0000256" key="2">
    <source>
        <dbReference type="ARBA" id="ARBA00022692"/>
    </source>
</evidence>
<reference evidence="9 10" key="1">
    <citation type="journal article" date="2009" name="J. Bacteriol.">
        <title>Complete and draft genome sequences of six members of the Aquificales.</title>
        <authorList>
            <person name="Reysenbach A.L."/>
            <person name="Hamamura N."/>
            <person name="Podar M."/>
            <person name="Griffiths E."/>
            <person name="Ferreira S."/>
            <person name="Hochstein R."/>
            <person name="Heidelberg J."/>
            <person name="Johnson J."/>
            <person name="Mead D."/>
            <person name="Pohorille A."/>
            <person name="Sarmiento M."/>
            <person name="Schweighofer K."/>
            <person name="Seshadri R."/>
            <person name="Voytek M.A."/>
        </authorList>
    </citation>
    <scope>NUCLEOTIDE SEQUENCE [LARGE SCALE GENOMIC DNA]</scope>
    <source>
        <strain evidence="10">Az-Fu1 / DSM 15241 / OCM 825</strain>
    </source>
</reference>
<dbReference type="GO" id="GO:0016020">
    <property type="term" value="C:membrane"/>
    <property type="evidence" value="ECO:0007669"/>
    <property type="project" value="UniProtKB-SubCell"/>
</dbReference>
<dbReference type="PRINTS" id="PR00119">
    <property type="entry name" value="CATATPASE"/>
</dbReference>
<feature type="transmembrane region" description="Helical" evidence="7">
    <location>
        <begin position="283"/>
        <end position="300"/>
    </location>
</feature>
<dbReference type="PROSITE" id="PS00154">
    <property type="entry name" value="ATPASE_E1_E2"/>
    <property type="match status" value="1"/>
</dbReference>
<dbReference type="InterPro" id="IPR023298">
    <property type="entry name" value="ATPase_P-typ_TM_dom_sf"/>
</dbReference>
<keyword evidence="3" id="KW-0547">Nucleotide-binding</keyword>
<evidence type="ECO:0000256" key="3">
    <source>
        <dbReference type="ARBA" id="ARBA00022741"/>
    </source>
</evidence>
<evidence type="ECO:0000256" key="4">
    <source>
        <dbReference type="ARBA" id="ARBA00022840"/>
    </source>
</evidence>
<dbReference type="Gene3D" id="1.20.1110.10">
    <property type="entry name" value="Calcium-transporting ATPase, transmembrane domain"/>
    <property type="match status" value="1"/>
</dbReference>
<dbReference type="InterPro" id="IPR004014">
    <property type="entry name" value="ATPase_P-typ_cation-transptr_N"/>
</dbReference>
<dbReference type="PANTHER" id="PTHR42861">
    <property type="entry name" value="CALCIUM-TRANSPORTING ATPASE"/>
    <property type="match status" value="1"/>
</dbReference>
<proteinExistence type="predicted"/>
<dbReference type="SUPFAM" id="SSF81665">
    <property type="entry name" value="Calcium ATPase, transmembrane domain M"/>
    <property type="match status" value="1"/>
</dbReference>
<dbReference type="Gene3D" id="3.40.50.1000">
    <property type="entry name" value="HAD superfamily/HAD-like"/>
    <property type="match status" value="1"/>
</dbReference>
<dbReference type="InterPro" id="IPR008250">
    <property type="entry name" value="ATPase_P-typ_transduc_dom_A_sf"/>
</dbReference>
<dbReference type="EC" id="3.6.3.-" evidence="9"/>
<dbReference type="GO" id="GO:0016887">
    <property type="term" value="F:ATP hydrolysis activity"/>
    <property type="evidence" value="ECO:0007669"/>
    <property type="project" value="InterPro"/>
</dbReference>
<keyword evidence="5 7" id="KW-1133">Transmembrane helix</keyword>
<sequence length="371" mass="41390">MKVMHSKTIEEALEELKSSINGISTQEAEKRLKIYGKNKIELEEESTLKIFIRQFTNPLILILILASFIALYLGDLKDFYFIVGIVFVNGLIGFYQEYKAKTKIKDLLQLSIPKVEVLRDGKVVELSSEDITVGDIIILREGDVIPADVRFIETNNLLVDESLLTGESIPVEKHAEKVLPEDTPIYERENIGYGGTYVVKGVAKAVVFAVGLNTEMGRIYTKLKIKERETPLTRSIRSFSKRLIITLVLILSFIFVIGLIQGRELKTLVMLIIAQLVSSVPEGLPVVITIALVVGAITLYKKKTLIRQLPAVESLGSATFICTDKTGTITENKLKVEKVYSLDNEIIPLVFALCNDSEIEKGDPIETAMLK</sequence>
<keyword evidence="2 7" id="KW-0812">Transmembrane</keyword>
<dbReference type="Proteomes" id="UP000001369">
    <property type="component" value="Chromosome"/>
</dbReference>
<dbReference type="InterPro" id="IPR023299">
    <property type="entry name" value="ATPase_P-typ_cyto_dom_N"/>
</dbReference>
<dbReference type="eggNOG" id="COG0474">
    <property type="taxonomic scope" value="Bacteria"/>
</dbReference>
<feature type="transmembrane region" description="Helical" evidence="7">
    <location>
        <begin position="243"/>
        <end position="263"/>
    </location>
</feature>
<dbReference type="AlphaFoldDB" id="C1DWA6"/>
<organism evidence="9 10">
    <name type="scientific">Sulfurihydrogenibium azorense (strain DSM 15241 / OCM 825 / Az-Fu1)</name>
    <dbReference type="NCBI Taxonomy" id="204536"/>
    <lineage>
        <taxon>Bacteria</taxon>
        <taxon>Pseudomonadati</taxon>
        <taxon>Aquificota</taxon>
        <taxon>Aquificia</taxon>
        <taxon>Aquificales</taxon>
        <taxon>Hydrogenothermaceae</taxon>
        <taxon>Sulfurihydrogenibium</taxon>
    </lineage>
</organism>
<dbReference type="HOGENOM" id="CLU_002360_8_1_0"/>
<keyword evidence="10" id="KW-1185">Reference proteome</keyword>
<dbReference type="InterPro" id="IPR023214">
    <property type="entry name" value="HAD_sf"/>
</dbReference>
<protein>
    <submittedName>
        <fullName evidence="9">Cation-transporting ATPase Pma1</fullName>
        <ecNumber evidence="9">3.6.3.-</ecNumber>
    </submittedName>
</protein>
<evidence type="ECO:0000256" key="7">
    <source>
        <dbReference type="SAM" id="Phobius"/>
    </source>
</evidence>
<dbReference type="NCBIfam" id="TIGR01494">
    <property type="entry name" value="ATPase_P-type"/>
    <property type="match status" value="2"/>
</dbReference>
<dbReference type="SMART" id="SM00831">
    <property type="entry name" value="Cation_ATPase_N"/>
    <property type="match status" value="1"/>
</dbReference>
<name>C1DWA6_SULAA</name>
<dbReference type="STRING" id="204536.SULAZ_1426"/>
<dbReference type="RefSeq" id="WP_012674964.1">
    <property type="nucleotide sequence ID" value="NC_012438.1"/>
</dbReference>
<dbReference type="InterPro" id="IPR018303">
    <property type="entry name" value="ATPase_P-typ_P_site"/>
</dbReference>
<keyword evidence="9" id="KW-0378">Hydrolase</keyword>
<gene>
    <name evidence="9" type="ordered locus">SULAZ_1426</name>
</gene>
<dbReference type="Pfam" id="PF00122">
    <property type="entry name" value="E1-E2_ATPase"/>
    <property type="match status" value="1"/>
</dbReference>
<keyword evidence="4" id="KW-0067">ATP-binding</keyword>
<feature type="transmembrane region" description="Helical" evidence="7">
    <location>
        <begin position="55"/>
        <end position="73"/>
    </location>
</feature>
<feature type="transmembrane region" description="Helical" evidence="7">
    <location>
        <begin position="79"/>
        <end position="95"/>
    </location>
</feature>
<dbReference type="Pfam" id="PF00690">
    <property type="entry name" value="Cation_ATPase_N"/>
    <property type="match status" value="1"/>
</dbReference>
<dbReference type="EMBL" id="CP001229">
    <property type="protein sequence ID" value="ACN99655.1"/>
    <property type="molecule type" value="Genomic_DNA"/>
</dbReference>
<keyword evidence="6 7" id="KW-0472">Membrane</keyword>
<dbReference type="PRINTS" id="PR00121">
    <property type="entry name" value="NAKATPASE"/>
</dbReference>
<evidence type="ECO:0000256" key="5">
    <source>
        <dbReference type="ARBA" id="ARBA00022989"/>
    </source>
</evidence>
<dbReference type="Gene3D" id="2.70.150.10">
    <property type="entry name" value="Calcium-transporting ATPase, cytoplasmic transduction domain A"/>
    <property type="match status" value="1"/>
</dbReference>
<evidence type="ECO:0000256" key="6">
    <source>
        <dbReference type="ARBA" id="ARBA00023136"/>
    </source>
</evidence>
<evidence type="ECO:0000313" key="10">
    <source>
        <dbReference type="Proteomes" id="UP000001369"/>
    </source>
</evidence>
<accession>C1DWA6</accession>
<dbReference type="InterPro" id="IPR001757">
    <property type="entry name" value="P_typ_ATPase"/>
</dbReference>
<dbReference type="SUPFAM" id="SSF81653">
    <property type="entry name" value="Calcium ATPase, transduction domain A"/>
    <property type="match status" value="1"/>
</dbReference>
<evidence type="ECO:0000259" key="8">
    <source>
        <dbReference type="SMART" id="SM00831"/>
    </source>
</evidence>
<evidence type="ECO:0000256" key="1">
    <source>
        <dbReference type="ARBA" id="ARBA00004141"/>
    </source>
</evidence>
<dbReference type="KEGG" id="saf:SULAZ_1426"/>
<comment type="subcellular location">
    <subcellularLocation>
        <location evidence="1">Membrane</location>
        <topology evidence="1">Multi-pass membrane protein</topology>
    </subcellularLocation>
</comment>